<dbReference type="AlphaFoldDB" id="A0A1B6H450"/>
<feature type="non-terminal residue" evidence="1">
    <location>
        <position position="1"/>
    </location>
</feature>
<name>A0A1B6H450_9HEMI</name>
<dbReference type="EMBL" id="GECZ01000308">
    <property type="protein sequence ID" value="JAS69461.1"/>
    <property type="molecule type" value="Transcribed_RNA"/>
</dbReference>
<evidence type="ECO:0000313" key="1">
    <source>
        <dbReference type="EMBL" id="JAS69461.1"/>
    </source>
</evidence>
<protein>
    <submittedName>
        <fullName evidence="1">Uncharacterized protein</fullName>
    </submittedName>
</protein>
<reference evidence="1" key="1">
    <citation type="submission" date="2015-11" db="EMBL/GenBank/DDBJ databases">
        <title>De novo transcriptome assembly of four potential Pierce s Disease insect vectors from Arizona vineyards.</title>
        <authorList>
            <person name="Tassone E.E."/>
        </authorList>
    </citation>
    <scope>NUCLEOTIDE SEQUENCE</scope>
</reference>
<sequence length="229" mass="24736">LILLAVALPSTFGQLRFDSPNSGQTYGSPGWLYSTTEGEDAASKLTDVVTSTISAWEKYVSALKVSNNASNALTSYVEAVSSVVGTACVPSDDDQYRSSMAEKIYNTVDSCAAFSNFTCGGHFCTLIQLIRESLVEVQKGDNGLGAIRAFCFSLRLPPSPRCVASQNKSLEAINHTVSLGQMAKYNYESRQSYFPAKEKLDACVDHGLARIQAELEGRTQSVKDCKNSV</sequence>
<accession>A0A1B6H450</accession>
<proteinExistence type="predicted"/>
<gene>
    <name evidence="1" type="ORF">g.3320</name>
</gene>
<organism evidence="1">
    <name type="scientific">Cuerna arida</name>
    <dbReference type="NCBI Taxonomy" id="1464854"/>
    <lineage>
        <taxon>Eukaryota</taxon>
        <taxon>Metazoa</taxon>
        <taxon>Ecdysozoa</taxon>
        <taxon>Arthropoda</taxon>
        <taxon>Hexapoda</taxon>
        <taxon>Insecta</taxon>
        <taxon>Pterygota</taxon>
        <taxon>Neoptera</taxon>
        <taxon>Paraneoptera</taxon>
        <taxon>Hemiptera</taxon>
        <taxon>Auchenorrhyncha</taxon>
        <taxon>Membracoidea</taxon>
        <taxon>Cicadellidae</taxon>
        <taxon>Cicadellinae</taxon>
        <taxon>Proconiini</taxon>
        <taxon>Cuerna</taxon>
    </lineage>
</organism>